<dbReference type="Pfam" id="PF00147">
    <property type="entry name" value="Fibrinogen_C"/>
    <property type="match status" value="1"/>
</dbReference>
<dbReference type="EMBL" id="JANPWB010000010">
    <property type="protein sequence ID" value="KAJ1145726.1"/>
    <property type="molecule type" value="Genomic_DNA"/>
</dbReference>
<dbReference type="GO" id="GO:0097367">
    <property type="term" value="F:carbohydrate derivative binding"/>
    <property type="evidence" value="ECO:0007669"/>
    <property type="project" value="TreeGrafter"/>
</dbReference>
<dbReference type="InterPro" id="IPR002181">
    <property type="entry name" value="Fibrinogen_a/b/g_C_dom"/>
</dbReference>
<dbReference type="InterPro" id="IPR014716">
    <property type="entry name" value="Fibrinogen_a/b/g_C_1"/>
</dbReference>
<evidence type="ECO:0000256" key="14">
    <source>
        <dbReference type="SAM" id="SignalP"/>
    </source>
</evidence>
<protein>
    <recommendedName>
        <fullName evidence="15">Fibrinogen C-terminal domain-containing protein</fullName>
    </recommendedName>
</protein>
<evidence type="ECO:0000256" key="2">
    <source>
        <dbReference type="ARBA" id="ARBA00022525"/>
    </source>
</evidence>
<reference evidence="16" key="1">
    <citation type="journal article" date="2022" name="bioRxiv">
        <title>Sequencing and chromosome-scale assembly of the giantPleurodeles waltlgenome.</title>
        <authorList>
            <person name="Brown T."/>
            <person name="Elewa A."/>
            <person name="Iarovenko S."/>
            <person name="Subramanian E."/>
            <person name="Araus A.J."/>
            <person name="Petzold A."/>
            <person name="Susuki M."/>
            <person name="Suzuki K.-i.T."/>
            <person name="Hayashi T."/>
            <person name="Toyoda A."/>
            <person name="Oliveira C."/>
            <person name="Osipova E."/>
            <person name="Leigh N.D."/>
            <person name="Simon A."/>
            <person name="Yun M.H."/>
        </authorList>
    </citation>
    <scope>NUCLEOTIDE SEQUENCE</scope>
    <source>
        <strain evidence="16">20211129_DDA</strain>
        <tissue evidence="16">Liver</tissue>
    </source>
</reference>
<dbReference type="GO" id="GO:0005102">
    <property type="term" value="F:signaling receptor binding"/>
    <property type="evidence" value="ECO:0007669"/>
    <property type="project" value="TreeGrafter"/>
</dbReference>
<dbReference type="GO" id="GO:0001867">
    <property type="term" value="P:complement activation, lectin pathway"/>
    <property type="evidence" value="ECO:0007669"/>
    <property type="project" value="TreeGrafter"/>
</dbReference>
<dbReference type="PANTHER" id="PTHR19143">
    <property type="entry name" value="FIBRINOGEN/TENASCIN/ANGIOPOEITIN"/>
    <property type="match status" value="1"/>
</dbReference>
<dbReference type="GO" id="GO:0003823">
    <property type="term" value="F:antigen binding"/>
    <property type="evidence" value="ECO:0007669"/>
    <property type="project" value="TreeGrafter"/>
</dbReference>
<dbReference type="GO" id="GO:0005581">
    <property type="term" value="C:collagen trimer"/>
    <property type="evidence" value="ECO:0007669"/>
    <property type="project" value="UniProtKB-KW"/>
</dbReference>
<evidence type="ECO:0000256" key="9">
    <source>
        <dbReference type="ARBA" id="ARBA00022859"/>
    </source>
</evidence>
<proteinExistence type="predicted"/>
<keyword evidence="12" id="KW-0325">Glycoprotein</keyword>
<keyword evidence="4" id="KW-0479">Metal-binding</keyword>
<dbReference type="CDD" id="cd00087">
    <property type="entry name" value="FReD"/>
    <property type="match status" value="1"/>
</dbReference>
<evidence type="ECO:0000256" key="4">
    <source>
        <dbReference type="ARBA" id="ARBA00022723"/>
    </source>
</evidence>
<evidence type="ECO:0000256" key="10">
    <source>
        <dbReference type="ARBA" id="ARBA00023119"/>
    </source>
</evidence>
<dbReference type="SMART" id="SM00186">
    <property type="entry name" value="FBG"/>
    <property type="match status" value="1"/>
</dbReference>
<keyword evidence="3" id="KW-0399">Innate immunity</keyword>
<evidence type="ECO:0000256" key="5">
    <source>
        <dbReference type="ARBA" id="ARBA00022729"/>
    </source>
</evidence>
<evidence type="ECO:0000259" key="15">
    <source>
        <dbReference type="PROSITE" id="PS51406"/>
    </source>
</evidence>
<dbReference type="PROSITE" id="PS51406">
    <property type="entry name" value="FIBRINOGEN_C_2"/>
    <property type="match status" value="1"/>
</dbReference>
<dbReference type="InterPro" id="IPR050373">
    <property type="entry name" value="Fibrinogen_C-term_domain"/>
</dbReference>
<name>A0AAV7QZG9_PLEWA</name>
<dbReference type="NCBIfam" id="NF040941">
    <property type="entry name" value="GGGWT_bact"/>
    <property type="match status" value="1"/>
</dbReference>
<organism evidence="16 17">
    <name type="scientific">Pleurodeles waltl</name>
    <name type="common">Iberian ribbed newt</name>
    <dbReference type="NCBI Taxonomy" id="8319"/>
    <lineage>
        <taxon>Eukaryota</taxon>
        <taxon>Metazoa</taxon>
        <taxon>Chordata</taxon>
        <taxon>Craniata</taxon>
        <taxon>Vertebrata</taxon>
        <taxon>Euteleostomi</taxon>
        <taxon>Amphibia</taxon>
        <taxon>Batrachia</taxon>
        <taxon>Caudata</taxon>
        <taxon>Salamandroidea</taxon>
        <taxon>Salamandridae</taxon>
        <taxon>Pleurodelinae</taxon>
        <taxon>Pleurodeles</taxon>
    </lineage>
</organism>
<dbReference type="PANTHER" id="PTHR19143:SF433">
    <property type="entry name" value="FICOLIN-2"/>
    <property type="match status" value="1"/>
</dbReference>
<dbReference type="FunFam" id="3.90.215.10:FF:000001">
    <property type="entry name" value="Tenascin isoform 1"/>
    <property type="match status" value="1"/>
</dbReference>
<keyword evidence="17" id="KW-1185">Reference proteome</keyword>
<keyword evidence="7" id="KW-0677">Repeat</keyword>
<evidence type="ECO:0000256" key="6">
    <source>
        <dbReference type="ARBA" id="ARBA00022734"/>
    </source>
</evidence>
<dbReference type="SUPFAM" id="SSF56496">
    <property type="entry name" value="Fibrinogen C-terminal domain-like"/>
    <property type="match status" value="1"/>
</dbReference>
<dbReference type="PROSITE" id="PS00514">
    <property type="entry name" value="FIBRINOGEN_C_1"/>
    <property type="match status" value="1"/>
</dbReference>
<evidence type="ECO:0000256" key="11">
    <source>
        <dbReference type="ARBA" id="ARBA00023157"/>
    </source>
</evidence>
<evidence type="ECO:0000256" key="12">
    <source>
        <dbReference type="ARBA" id="ARBA00023180"/>
    </source>
</evidence>
<evidence type="ECO:0000256" key="7">
    <source>
        <dbReference type="ARBA" id="ARBA00022737"/>
    </source>
</evidence>
<keyword evidence="5 14" id="KW-0732">Signal</keyword>
<keyword evidence="9" id="KW-0391">Immunity</keyword>
<comment type="subcellular location">
    <subcellularLocation>
        <location evidence="1">Secreted</location>
    </subcellularLocation>
</comment>
<keyword evidence="10" id="KW-0176">Collagen</keyword>
<dbReference type="InterPro" id="IPR008160">
    <property type="entry name" value="Collagen"/>
</dbReference>
<accession>A0AAV7QZG9</accession>
<keyword evidence="11" id="KW-1015">Disulfide bond</keyword>
<sequence length="320" mass="34728">MEKLGLPVVFFFWVMLCSAENTCPEVKIIGLGTQDKLTILQGCPGFPGSPGTKGEAGIPGMKGVKGDPGIPGKMGPAGETGPKGISGLPGLPGEKGAKGDEGGSVTTGGRNCKELLQSGTILSGWYTIYPEDGKSTTVLCDMDTDGGGWIVFQRRWDGSVDFFRDWQTYKRGFGSQMTEFWLGNDNLHYLTAKGNYELRVDLHDFEKNHHFATYSSFKIGSESEKYQLTYGAFTAGNAGNSLDVHLNKPFSTKDQDNDSNAGSCAGLYKGGWWYNDCHHANLNGLYLGGAHTTYADGINWSSGNGYKYSYKSCEMKFRPT</sequence>
<feature type="signal peptide" evidence="14">
    <location>
        <begin position="1"/>
        <end position="19"/>
    </location>
</feature>
<dbReference type="Proteomes" id="UP001066276">
    <property type="component" value="Chromosome 6"/>
</dbReference>
<evidence type="ECO:0000256" key="1">
    <source>
        <dbReference type="ARBA" id="ARBA00004613"/>
    </source>
</evidence>
<dbReference type="AlphaFoldDB" id="A0AAV7QZG9"/>
<dbReference type="Gene3D" id="3.90.215.10">
    <property type="entry name" value="Gamma Fibrinogen, chain A, domain 1"/>
    <property type="match status" value="1"/>
</dbReference>
<dbReference type="GO" id="GO:0046872">
    <property type="term" value="F:metal ion binding"/>
    <property type="evidence" value="ECO:0007669"/>
    <property type="project" value="UniProtKB-KW"/>
</dbReference>
<evidence type="ECO:0000256" key="3">
    <source>
        <dbReference type="ARBA" id="ARBA00022588"/>
    </source>
</evidence>
<feature type="region of interest" description="Disordered" evidence="13">
    <location>
        <begin position="73"/>
        <end position="109"/>
    </location>
</feature>
<dbReference type="GO" id="GO:0030246">
    <property type="term" value="F:carbohydrate binding"/>
    <property type="evidence" value="ECO:0007669"/>
    <property type="project" value="UniProtKB-KW"/>
</dbReference>
<keyword evidence="2" id="KW-0964">Secreted</keyword>
<dbReference type="InterPro" id="IPR036056">
    <property type="entry name" value="Fibrinogen-like_C"/>
</dbReference>
<evidence type="ECO:0000313" key="16">
    <source>
        <dbReference type="EMBL" id="KAJ1145726.1"/>
    </source>
</evidence>
<evidence type="ECO:0000256" key="13">
    <source>
        <dbReference type="SAM" id="MobiDB-lite"/>
    </source>
</evidence>
<evidence type="ECO:0000313" key="17">
    <source>
        <dbReference type="Proteomes" id="UP001066276"/>
    </source>
</evidence>
<comment type="caution">
    <text evidence="16">The sequence shown here is derived from an EMBL/GenBank/DDBJ whole genome shotgun (WGS) entry which is preliminary data.</text>
</comment>
<gene>
    <name evidence="16" type="ORF">NDU88_012010</name>
</gene>
<feature type="chain" id="PRO_5043395271" description="Fibrinogen C-terminal domain-containing protein" evidence="14">
    <location>
        <begin position="20"/>
        <end position="320"/>
    </location>
</feature>
<keyword evidence="8" id="KW-0106">Calcium</keyword>
<dbReference type="Pfam" id="PF01391">
    <property type="entry name" value="Collagen"/>
    <property type="match status" value="1"/>
</dbReference>
<evidence type="ECO:0000256" key="8">
    <source>
        <dbReference type="ARBA" id="ARBA00022837"/>
    </source>
</evidence>
<keyword evidence="6" id="KW-0430">Lectin</keyword>
<dbReference type="InterPro" id="IPR020837">
    <property type="entry name" value="Fibrinogen_CS"/>
</dbReference>
<dbReference type="GO" id="GO:0005615">
    <property type="term" value="C:extracellular space"/>
    <property type="evidence" value="ECO:0007669"/>
    <property type="project" value="TreeGrafter"/>
</dbReference>
<feature type="domain" description="Fibrinogen C-terminal" evidence="15">
    <location>
        <begin position="103"/>
        <end position="320"/>
    </location>
</feature>